<dbReference type="GO" id="GO:0008270">
    <property type="term" value="F:zinc ion binding"/>
    <property type="evidence" value="ECO:0007669"/>
    <property type="project" value="InterPro"/>
</dbReference>
<sequence length="795" mass="89028">MSAAVMSNYRSQLQVEHWMLAQMSHYPPPPPPDQQHYSPLYPASTGTPQLLDHAQQNQLQFSNLNQPAYPKIEPTTPASHDSPQIHNLAQELQKHAAQEEHQRQQIHQAAQRLQHQAQHQPQAFQPQPNAVQPDVVSQDSPQPQKTNRLRKACDSCSIRKVKCDESGPPCRACAALDIPCTFERPSRRRGPPNRHAEAIKRRRLEESNGASGSVSGTSTPSSPTHAAQALAALSSHPANQQLSAESICPIETINLLINDFFTYIHPLCPFPHEPSFREAWKRREDLSNKSFLALLASMLGALVASFPRKPRQHLKAQGKEHLFPNHMSLVHRCQSICSLARGPGYLESENLSVYDAATSYFLALMGVYTFRWRQGRLYFGECLTIVRTLGLHKGDSTLAASLPRAVDSRVGAQDSARESQQVDNITRQIGLRVFWTMFVSVRTIQQLGASFGELQIPPPTPSEPYPPLPDEVDDYCIYPTHSDPQPQGLVPMIAGFNANVRVYSSYNPLTTMEMAWGIDSIVDWERQKKVLHESLRRCKGAISGLPHELIVYPGTSGLGQNGQAEGAQFYDGFNQPQMDRDPSAMLLNPTTSLPYGQEQTPEERRHMQYEIQKANIYASSLATRSYLVEKYWNLMEAHARTRSSQPPNSMPSSPGQGITAAGIDGMLPQAPTSGYDMTEHEFREERENIVKDLLVVLSNIEQVNMEPNADSFTMKIRSIASTLLDMPEQRKGQLQIQAQEYLHAFLNILMKLERVSPASSEPDAPDDESSELRHWADLREYQMKFAQQGGLLGFS</sequence>
<dbReference type="PANTHER" id="PTHR46910:SF3">
    <property type="entry name" value="HALOTOLERANCE PROTEIN 9-RELATED"/>
    <property type="match status" value="1"/>
</dbReference>
<dbReference type="SMART" id="SM00066">
    <property type="entry name" value="GAL4"/>
    <property type="match status" value="1"/>
</dbReference>
<feature type="compositionally biased region" description="Basic and acidic residues" evidence="5">
    <location>
        <begin position="92"/>
        <end position="103"/>
    </location>
</feature>
<dbReference type="AlphaFoldDB" id="A0AB34L5Z5"/>
<dbReference type="Pfam" id="PF00172">
    <property type="entry name" value="Zn_clus"/>
    <property type="match status" value="1"/>
</dbReference>
<dbReference type="InterPro" id="IPR001138">
    <property type="entry name" value="Zn2Cys6_DnaBD"/>
</dbReference>
<gene>
    <name evidence="7" type="ORF">WHR41_00646</name>
</gene>
<dbReference type="InterPro" id="IPR007219">
    <property type="entry name" value="XnlR_reg_dom"/>
</dbReference>
<dbReference type="InterPro" id="IPR050987">
    <property type="entry name" value="AtrR-like"/>
</dbReference>
<dbReference type="GeneID" id="96002090"/>
<feature type="compositionally biased region" description="Basic and acidic residues" evidence="5">
    <location>
        <begin position="194"/>
        <end position="206"/>
    </location>
</feature>
<dbReference type="GO" id="GO:0005634">
    <property type="term" value="C:nucleus"/>
    <property type="evidence" value="ECO:0007669"/>
    <property type="project" value="UniProtKB-SubCell"/>
</dbReference>
<name>A0AB34L5Z5_9PEZI</name>
<dbReference type="CDD" id="cd12148">
    <property type="entry name" value="fungal_TF_MHR"/>
    <property type="match status" value="1"/>
</dbReference>
<dbReference type="EMBL" id="JAAQHG020000002">
    <property type="protein sequence ID" value="KAL1590590.1"/>
    <property type="molecule type" value="Genomic_DNA"/>
</dbReference>
<protein>
    <recommendedName>
        <fullName evidence="6">Zn(2)-C6 fungal-type domain-containing protein</fullName>
    </recommendedName>
</protein>
<proteinExistence type="predicted"/>
<dbReference type="GO" id="GO:0000981">
    <property type="term" value="F:DNA-binding transcription factor activity, RNA polymerase II-specific"/>
    <property type="evidence" value="ECO:0007669"/>
    <property type="project" value="InterPro"/>
</dbReference>
<keyword evidence="2" id="KW-0479">Metal-binding</keyword>
<keyword evidence="4" id="KW-0539">Nucleus</keyword>
<evidence type="ECO:0000256" key="2">
    <source>
        <dbReference type="ARBA" id="ARBA00022723"/>
    </source>
</evidence>
<dbReference type="Proteomes" id="UP000803884">
    <property type="component" value="Unassembled WGS sequence"/>
</dbReference>
<evidence type="ECO:0000256" key="3">
    <source>
        <dbReference type="ARBA" id="ARBA00023125"/>
    </source>
</evidence>
<reference evidence="7 8" key="1">
    <citation type="journal article" date="2020" name="Microbiol. Resour. Announc.">
        <title>Draft Genome Sequence of a Cladosporium Species Isolated from the Mesophotic Ascidian Didemnum maculosum.</title>
        <authorList>
            <person name="Gioti A."/>
            <person name="Siaperas R."/>
            <person name="Nikolaivits E."/>
            <person name="Le Goff G."/>
            <person name="Ouazzani J."/>
            <person name="Kotoulas G."/>
            <person name="Topakas E."/>
        </authorList>
    </citation>
    <scope>NUCLEOTIDE SEQUENCE [LARGE SCALE GENOMIC DNA]</scope>
    <source>
        <strain evidence="7 8">TM138-S3</strain>
    </source>
</reference>
<evidence type="ECO:0000259" key="6">
    <source>
        <dbReference type="PROSITE" id="PS50048"/>
    </source>
</evidence>
<feature type="compositionally biased region" description="Polar residues" evidence="5">
    <location>
        <begin position="135"/>
        <end position="146"/>
    </location>
</feature>
<feature type="compositionally biased region" description="Low complexity" evidence="5">
    <location>
        <begin position="105"/>
        <end position="133"/>
    </location>
</feature>
<feature type="domain" description="Zn(2)-C6 fungal-type" evidence="6">
    <location>
        <begin position="152"/>
        <end position="182"/>
    </location>
</feature>
<keyword evidence="3" id="KW-0238">DNA-binding</keyword>
<dbReference type="PROSITE" id="PS00463">
    <property type="entry name" value="ZN2_CY6_FUNGAL_1"/>
    <property type="match status" value="1"/>
</dbReference>
<organism evidence="7 8">
    <name type="scientific">Cladosporium halotolerans</name>
    <dbReference type="NCBI Taxonomy" id="1052096"/>
    <lineage>
        <taxon>Eukaryota</taxon>
        <taxon>Fungi</taxon>
        <taxon>Dikarya</taxon>
        <taxon>Ascomycota</taxon>
        <taxon>Pezizomycotina</taxon>
        <taxon>Dothideomycetes</taxon>
        <taxon>Dothideomycetidae</taxon>
        <taxon>Cladosporiales</taxon>
        <taxon>Cladosporiaceae</taxon>
        <taxon>Cladosporium</taxon>
    </lineage>
</organism>
<feature type="region of interest" description="Disordered" evidence="5">
    <location>
        <begin position="182"/>
        <end position="226"/>
    </location>
</feature>
<evidence type="ECO:0000256" key="4">
    <source>
        <dbReference type="ARBA" id="ARBA00023242"/>
    </source>
</evidence>
<evidence type="ECO:0000313" key="8">
    <source>
        <dbReference type="Proteomes" id="UP000803884"/>
    </source>
</evidence>
<dbReference type="CDD" id="cd00067">
    <property type="entry name" value="GAL4"/>
    <property type="match status" value="1"/>
</dbReference>
<evidence type="ECO:0000256" key="5">
    <source>
        <dbReference type="SAM" id="MobiDB-lite"/>
    </source>
</evidence>
<dbReference type="Pfam" id="PF04082">
    <property type="entry name" value="Fungal_trans"/>
    <property type="match status" value="1"/>
</dbReference>
<dbReference type="GO" id="GO:0003677">
    <property type="term" value="F:DNA binding"/>
    <property type="evidence" value="ECO:0007669"/>
    <property type="project" value="UniProtKB-KW"/>
</dbReference>
<dbReference type="RefSeq" id="XP_069233695.1">
    <property type="nucleotide sequence ID" value="XM_069369252.1"/>
</dbReference>
<evidence type="ECO:0000313" key="7">
    <source>
        <dbReference type="EMBL" id="KAL1590590.1"/>
    </source>
</evidence>
<dbReference type="Gene3D" id="4.10.240.10">
    <property type="entry name" value="Zn(2)-C6 fungal-type DNA-binding domain"/>
    <property type="match status" value="1"/>
</dbReference>
<feature type="region of interest" description="Disordered" evidence="5">
    <location>
        <begin position="24"/>
        <end position="48"/>
    </location>
</feature>
<dbReference type="InterPro" id="IPR036864">
    <property type="entry name" value="Zn2-C6_fun-type_DNA-bd_sf"/>
</dbReference>
<dbReference type="SUPFAM" id="SSF57701">
    <property type="entry name" value="Zn2/Cys6 DNA-binding domain"/>
    <property type="match status" value="1"/>
</dbReference>
<feature type="compositionally biased region" description="Low complexity" evidence="5">
    <location>
        <begin position="207"/>
        <end position="226"/>
    </location>
</feature>
<evidence type="ECO:0000256" key="1">
    <source>
        <dbReference type="ARBA" id="ARBA00004123"/>
    </source>
</evidence>
<comment type="caution">
    <text evidence="7">The sequence shown here is derived from an EMBL/GenBank/DDBJ whole genome shotgun (WGS) entry which is preliminary data.</text>
</comment>
<comment type="subcellular location">
    <subcellularLocation>
        <location evidence="1">Nucleus</location>
    </subcellularLocation>
</comment>
<accession>A0AB34L5Z5</accession>
<dbReference type="PANTHER" id="PTHR46910">
    <property type="entry name" value="TRANSCRIPTION FACTOR PDR1"/>
    <property type="match status" value="1"/>
</dbReference>
<dbReference type="PROSITE" id="PS50048">
    <property type="entry name" value="ZN2_CY6_FUNGAL_2"/>
    <property type="match status" value="1"/>
</dbReference>
<keyword evidence="8" id="KW-1185">Reference proteome</keyword>
<feature type="region of interest" description="Disordered" evidence="5">
    <location>
        <begin position="92"/>
        <end position="151"/>
    </location>
</feature>
<dbReference type="GO" id="GO:0006351">
    <property type="term" value="P:DNA-templated transcription"/>
    <property type="evidence" value="ECO:0007669"/>
    <property type="project" value="InterPro"/>
</dbReference>